<dbReference type="AlphaFoldDB" id="A0A1V5ZPS2"/>
<protein>
    <submittedName>
        <fullName evidence="2">Uncharacterized protein</fullName>
    </submittedName>
</protein>
<sequence length="94" mass="11550">MCENETWLRKMKLFFYIFIHLLKTSLWLTRFTILYKLSCFRVLFFNSSYKNIYYTNFSGIWACKNIRYMYTFRASMSNTIGKYSKFDLIISFCI</sequence>
<name>A0A1V5ZPS2_9BACT</name>
<evidence type="ECO:0000256" key="1">
    <source>
        <dbReference type="SAM" id="Phobius"/>
    </source>
</evidence>
<dbReference type="Proteomes" id="UP000485621">
    <property type="component" value="Unassembled WGS sequence"/>
</dbReference>
<gene>
    <name evidence="2" type="ORF">BWY04_00317</name>
</gene>
<keyword evidence="1" id="KW-0472">Membrane</keyword>
<dbReference type="EMBL" id="MWDB01000004">
    <property type="protein sequence ID" value="OQB42253.1"/>
    <property type="molecule type" value="Genomic_DNA"/>
</dbReference>
<accession>A0A1V5ZPS2</accession>
<keyword evidence="1" id="KW-1133">Transmembrane helix</keyword>
<keyword evidence="1" id="KW-0812">Transmembrane</keyword>
<organism evidence="2">
    <name type="scientific">candidate division CPR1 bacterium ADurb.Bin160</name>
    <dbReference type="NCBI Taxonomy" id="1852826"/>
    <lineage>
        <taxon>Bacteria</taxon>
        <taxon>candidate division CPR1</taxon>
    </lineage>
</organism>
<feature type="transmembrane region" description="Helical" evidence="1">
    <location>
        <begin position="13"/>
        <end position="35"/>
    </location>
</feature>
<evidence type="ECO:0000313" key="2">
    <source>
        <dbReference type="EMBL" id="OQB42253.1"/>
    </source>
</evidence>
<reference evidence="2" key="1">
    <citation type="submission" date="2017-02" db="EMBL/GenBank/DDBJ databases">
        <title>Delving into the versatile metabolic prowess of the omnipresent phylum Bacteroidetes.</title>
        <authorList>
            <person name="Nobu M.K."/>
            <person name="Mei R."/>
            <person name="Narihiro T."/>
            <person name="Kuroda K."/>
            <person name="Liu W.-T."/>
        </authorList>
    </citation>
    <scope>NUCLEOTIDE SEQUENCE</scope>
    <source>
        <strain evidence="2">ADurb.Bin160</strain>
    </source>
</reference>
<comment type="caution">
    <text evidence="2">The sequence shown here is derived from an EMBL/GenBank/DDBJ whole genome shotgun (WGS) entry which is preliminary data.</text>
</comment>
<proteinExistence type="predicted"/>